<dbReference type="PATRIC" id="fig|162209.4.peg.5391"/>
<reference evidence="7" key="1">
    <citation type="submission" date="2015-12" db="EMBL/GenBank/DDBJ databases">
        <title>Complete genome sequences of two moderately thermophilic Paenibacillus species.</title>
        <authorList>
            <person name="Butler R.III."/>
            <person name="Wang J."/>
            <person name="Stark B.C."/>
            <person name="Pombert J.-F."/>
        </authorList>
    </citation>
    <scope>NUCLEOTIDE SEQUENCE [LARGE SCALE GENOMIC DNA]</scope>
    <source>
        <strain evidence="7">32O-Y</strain>
    </source>
</reference>
<feature type="binding site" evidence="3">
    <location>
        <begin position="384"/>
        <end position="391"/>
    </location>
    <ligand>
        <name>ATP</name>
        <dbReference type="ChEBI" id="CHEBI:30616"/>
    </ligand>
</feature>
<proteinExistence type="predicted"/>
<dbReference type="AlphaFoldDB" id="A0A0U2M9V4"/>
<dbReference type="RefSeq" id="WP_062410727.1">
    <property type="nucleotide sequence ID" value="NZ_CP013652.1"/>
</dbReference>
<keyword evidence="1 3" id="KW-0547">Nucleotide-binding</keyword>
<keyword evidence="4" id="KW-0812">Transmembrane</keyword>
<dbReference type="Gene3D" id="3.40.50.300">
    <property type="entry name" value="P-loop containing nucleotide triphosphate hydrolases"/>
    <property type="match status" value="1"/>
</dbReference>
<feature type="domain" description="FtsK" evidence="5">
    <location>
        <begin position="367"/>
        <end position="551"/>
    </location>
</feature>
<keyword evidence="2 3" id="KW-0067">ATP-binding</keyword>
<dbReference type="Pfam" id="PF01580">
    <property type="entry name" value="FtsK_SpoIIIE"/>
    <property type="match status" value="1"/>
</dbReference>
<keyword evidence="4" id="KW-0472">Membrane</keyword>
<dbReference type="CDD" id="cd01127">
    <property type="entry name" value="TrwB_TraG_TraD_VirD4"/>
    <property type="match status" value="1"/>
</dbReference>
<evidence type="ECO:0000256" key="4">
    <source>
        <dbReference type="SAM" id="Phobius"/>
    </source>
</evidence>
<dbReference type="OrthoDB" id="2511091at2"/>
<dbReference type="InterPro" id="IPR027417">
    <property type="entry name" value="P-loop_NTPase"/>
</dbReference>
<dbReference type="KEGG" id="pnp:IJ22_51010"/>
<evidence type="ECO:0000313" key="6">
    <source>
        <dbReference type="EMBL" id="ALS25360.1"/>
    </source>
</evidence>
<sequence>MSIIQKVRKQLSSLFPPIKRFLAWWRYDDQERLRNKVIEIWIRSAQEELLRAHHLLNDIANKPFYEVDIPQGTIDWVVRLIARYEAVKRPYTPLDRRLALRLGMQAPALRRRLLWLLSGFAFAVITTFILGLFTDFPLFHWFPIAILTGLFFYIVCLYTGYKLFPFIRSLTADHTACEHLFHANLSQIFQQANALLHSRNLKKVPQINTALHAISYQKLQRGSMQESTNNTVTKESKPVPDFKSQNQTLNHHYYPMKQAWERFLTEVLHLKDVSTVSPIHHDLGQTEVFIWDIPSVAFTRWEENITRIEAYLKKPVFFIHRDYDGIGTVGVEIAKQPLPKEIHFQNVINLHAVAQMPESVIVGVNSKGMVTWNYRKIPHGIVAGTTGAGKSTALYSIILQFQRQNHLPMFIDLKGGVSFGFVEDAGYPIATTKEAALELVKSAAQEVERREQLLKEWGVSPDIAVYNEMTGANLPELFVVFDEFAQFTDKWQGLEEGMSCLKAIAAKGRSNGVHLLIATQRPSQESLGSTDFRSNISFRCIGRMDSQASSQIALGNGAAFERLPSTDYAGLFIVRGTDAPMDSLIKVPFINDMDFRRLFLEYRNPHEGYKLGHRAMLKLKSCDYNDIF</sequence>
<dbReference type="InterPro" id="IPR050206">
    <property type="entry name" value="FtsK/SpoIIIE/SftA"/>
</dbReference>
<evidence type="ECO:0000256" key="2">
    <source>
        <dbReference type="ARBA" id="ARBA00022840"/>
    </source>
</evidence>
<protein>
    <submittedName>
        <fullName evidence="6">FtsK/SpoIIIE family protein</fullName>
    </submittedName>
</protein>
<name>A0A0U2M9V4_9BACL</name>
<keyword evidence="4" id="KW-1133">Transmembrane helix</keyword>
<dbReference type="SUPFAM" id="SSF52540">
    <property type="entry name" value="P-loop containing nucleoside triphosphate hydrolases"/>
    <property type="match status" value="1"/>
</dbReference>
<dbReference type="PANTHER" id="PTHR22683">
    <property type="entry name" value="SPORULATION PROTEIN RELATED"/>
    <property type="match status" value="1"/>
</dbReference>
<dbReference type="STRING" id="162209.IJ22_51010"/>
<keyword evidence="7" id="KW-1185">Reference proteome</keyword>
<dbReference type="GO" id="GO:0005524">
    <property type="term" value="F:ATP binding"/>
    <property type="evidence" value="ECO:0007669"/>
    <property type="project" value="UniProtKB-UniRule"/>
</dbReference>
<gene>
    <name evidence="6" type="ORF">IJ22_51010</name>
</gene>
<dbReference type="PROSITE" id="PS50901">
    <property type="entry name" value="FTSK"/>
    <property type="match status" value="1"/>
</dbReference>
<reference evidence="6 7" key="2">
    <citation type="journal article" date="2016" name="Genome Announc.">
        <title>Complete Genome Sequences of Two Interactive Moderate Thermophiles, Paenibacillus napthalenovorans 32O-Y and Paenibacillus sp. 32O-W.</title>
        <authorList>
            <person name="Butler R.R.III."/>
            <person name="Wang J."/>
            <person name="Stark B.C."/>
            <person name="Pombert J.F."/>
        </authorList>
    </citation>
    <scope>NUCLEOTIDE SEQUENCE [LARGE SCALE GENOMIC DNA]</scope>
    <source>
        <strain evidence="6 7">32O-Y</strain>
    </source>
</reference>
<evidence type="ECO:0000259" key="5">
    <source>
        <dbReference type="PROSITE" id="PS50901"/>
    </source>
</evidence>
<dbReference type="Proteomes" id="UP000061660">
    <property type="component" value="Chromosome"/>
</dbReference>
<evidence type="ECO:0000256" key="3">
    <source>
        <dbReference type="PROSITE-ProRule" id="PRU00289"/>
    </source>
</evidence>
<accession>A0A0U2M9V4</accession>
<dbReference type="EMBL" id="CP013652">
    <property type="protein sequence ID" value="ALS25360.1"/>
    <property type="molecule type" value="Genomic_DNA"/>
</dbReference>
<feature type="transmembrane region" description="Helical" evidence="4">
    <location>
        <begin position="113"/>
        <end position="133"/>
    </location>
</feature>
<evidence type="ECO:0000313" key="7">
    <source>
        <dbReference type="Proteomes" id="UP000061660"/>
    </source>
</evidence>
<organism evidence="6 7">
    <name type="scientific">Paenibacillus naphthalenovorans</name>
    <dbReference type="NCBI Taxonomy" id="162209"/>
    <lineage>
        <taxon>Bacteria</taxon>
        <taxon>Bacillati</taxon>
        <taxon>Bacillota</taxon>
        <taxon>Bacilli</taxon>
        <taxon>Bacillales</taxon>
        <taxon>Paenibacillaceae</taxon>
        <taxon>Paenibacillus</taxon>
    </lineage>
</organism>
<feature type="transmembrane region" description="Helical" evidence="4">
    <location>
        <begin position="139"/>
        <end position="161"/>
    </location>
</feature>
<evidence type="ECO:0000256" key="1">
    <source>
        <dbReference type="ARBA" id="ARBA00022741"/>
    </source>
</evidence>
<dbReference type="PANTHER" id="PTHR22683:SF1">
    <property type="entry name" value="TYPE VII SECRETION SYSTEM PROTEIN ESSC"/>
    <property type="match status" value="1"/>
</dbReference>
<dbReference type="GO" id="GO:0003677">
    <property type="term" value="F:DNA binding"/>
    <property type="evidence" value="ECO:0007669"/>
    <property type="project" value="InterPro"/>
</dbReference>
<dbReference type="InterPro" id="IPR002543">
    <property type="entry name" value="FtsK_dom"/>
</dbReference>